<sequence>MAAGRRNRNKVKPSFCSVQEKNVNISLPAASVDILKQVLMAREPRASAVSVPRCSAGHAELSTDGILKLAREKLNRRKGIDVAAILFGGYSDDHPNSILSPQKSDDFELAELFQGAVLRFSKREFEKAKWLLNICQSSASPSGNALHRIVSYFSEALQERISVELGLKSAANALEMNHSKISVKNAAKYLHPELIKSHLSLPFCQVTDFTAIQALVDNVGSAKRVHLIDLGIMNGSNWPIMIQALAARHEPVELLKLTAIGTPEDYKTGKMLSSVAESMNIPFEFRLIVSDLKDLREDMFELSDDEVLAVYSELRLGSLLSTPDHLVSLLRTIEKLNPCAMVVIEIEASTDTPVFLDRFDGLLSVSAAFFDCLEDCMERDNPCRALIEGGLIWDAVRNVIICEGEERIIRHERLEFWRGFLTRFGFVEVALSDTAFYQLDMVLKRNPRWVSCNVDKKGKGIIVGWKKTPIKSLSVWKFQHE</sequence>
<protein>
    <submittedName>
        <fullName evidence="4">OLC1v1020155C1</fullName>
    </submittedName>
</protein>
<proteinExistence type="inferred from homology"/>
<dbReference type="PROSITE" id="PS50985">
    <property type="entry name" value="GRAS"/>
    <property type="match status" value="1"/>
</dbReference>
<evidence type="ECO:0000313" key="5">
    <source>
        <dbReference type="Proteomes" id="UP001161247"/>
    </source>
</evidence>
<dbReference type="Proteomes" id="UP001161247">
    <property type="component" value="Chromosome 9"/>
</dbReference>
<dbReference type="EMBL" id="OX459126">
    <property type="protein sequence ID" value="CAI9118568.1"/>
    <property type="molecule type" value="Genomic_DNA"/>
</dbReference>
<evidence type="ECO:0000256" key="2">
    <source>
        <dbReference type="ARBA" id="ARBA00023163"/>
    </source>
</evidence>
<feature type="short sequence motif" description="LXXLL motif" evidence="3">
    <location>
        <begin position="316"/>
        <end position="320"/>
    </location>
</feature>
<keyword evidence="1" id="KW-0805">Transcription regulation</keyword>
<name>A0AAV1EG67_OLDCO</name>
<evidence type="ECO:0000256" key="3">
    <source>
        <dbReference type="PROSITE-ProRule" id="PRU01191"/>
    </source>
</evidence>
<dbReference type="PANTHER" id="PTHR31636">
    <property type="entry name" value="OSJNBA0084A10.13 PROTEIN-RELATED"/>
    <property type="match status" value="1"/>
</dbReference>
<keyword evidence="5" id="KW-1185">Reference proteome</keyword>
<comment type="caution">
    <text evidence="3">Lacks conserved residue(s) required for the propagation of feature annotation.</text>
</comment>
<dbReference type="AlphaFoldDB" id="A0AAV1EG67"/>
<reference evidence="4" key="1">
    <citation type="submission" date="2023-03" db="EMBL/GenBank/DDBJ databases">
        <authorList>
            <person name="Julca I."/>
        </authorList>
    </citation>
    <scope>NUCLEOTIDE SEQUENCE</scope>
</reference>
<evidence type="ECO:0000313" key="4">
    <source>
        <dbReference type="EMBL" id="CAI9118568.1"/>
    </source>
</evidence>
<comment type="similarity">
    <text evidence="3">Belongs to the GRAS family.</text>
</comment>
<gene>
    <name evidence="4" type="ORF">OLC1_LOCUS24405</name>
</gene>
<organism evidence="4 5">
    <name type="scientific">Oldenlandia corymbosa var. corymbosa</name>
    <dbReference type="NCBI Taxonomy" id="529605"/>
    <lineage>
        <taxon>Eukaryota</taxon>
        <taxon>Viridiplantae</taxon>
        <taxon>Streptophyta</taxon>
        <taxon>Embryophyta</taxon>
        <taxon>Tracheophyta</taxon>
        <taxon>Spermatophyta</taxon>
        <taxon>Magnoliopsida</taxon>
        <taxon>eudicotyledons</taxon>
        <taxon>Gunneridae</taxon>
        <taxon>Pentapetalae</taxon>
        <taxon>asterids</taxon>
        <taxon>lamiids</taxon>
        <taxon>Gentianales</taxon>
        <taxon>Rubiaceae</taxon>
        <taxon>Rubioideae</taxon>
        <taxon>Spermacoceae</taxon>
        <taxon>Hedyotis-Oldenlandia complex</taxon>
        <taxon>Oldenlandia</taxon>
    </lineage>
</organism>
<feature type="region of interest" description="SAW" evidence="3">
    <location>
        <begin position="401"/>
        <end position="477"/>
    </location>
</feature>
<dbReference type="Pfam" id="PF03514">
    <property type="entry name" value="GRAS"/>
    <property type="match status" value="1"/>
</dbReference>
<dbReference type="InterPro" id="IPR005202">
    <property type="entry name" value="TF_GRAS"/>
</dbReference>
<evidence type="ECO:0000256" key="1">
    <source>
        <dbReference type="ARBA" id="ARBA00023015"/>
    </source>
</evidence>
<accession>A0AAV1EG67</accession>
<keyword evidence="2" id="KW-0804">Transcription</keyword>